<dbReference type="FunFam" id="1.10.418.10:FF:000004">
    <property type="entry name" value="Spectrin beta chain"/>
    <property type="match status" value="1"/>
</dbReference>
<dbReference type="Gene3D" id="1.20.58.60">
    <property type="match status" value="9"/>
</dbReference>
<feature type="compositionally biased region" description="Basic and acidic residues" evidence="6">
    <location>
        <begin position="2598"/>
        <end position="2610"/>
    </location>
</feature>
<dbReference type="OrthoDB" id="18853at2759"/>
<feature type="region of interest" description="Disordered" evidence="6">
    <location>
        <begin position="2597"/>
        <end position="2647"/>
    </location>
</feature>
<reference evidence="9 10" key="2">
    <citation type="submission" date="2018-11" db="EMBL/GenBank/DDBJ databases">
        <authorList>
            <consortium name="Pathogen Informatics"/>
        </authorList>
    </citation>
    <scope>NUCLEOTIDE SEQUENCE [LARGE SCALE GENOMIC DNA]</scope>
</reference>
<feature type="region of interest" description="Disordered" evidence="6">
    <location>
        <begin position="2294"/>
        <end position="2336"/>
    </location>
</feature>
<evidence type="ECO:0000256" key="3">
    <source>
        <dbReference type="ARBA" id="ARBA00022737"/>
    </source>
</evidence>
<dbReference type="PRINTS" id="PR00683">
    <property type="entry name" value="SPECTRINPH"/>
</dbReference>
<dbReference type="PANTHER" id="PTHR11915">
    <property type="entry name" value="SPECTRIN/FILAMIN RELATED CYTOSKELETAL PROTEIN"/>
    <property type="match status" value="1"/>
</dbReference>
<dbReference type="InterPro" id="IPR001849">
    <property type="entry name" value="PH_domain"/>
</dbReference>
<dbReference type="GO" id="GO:0051693">
    <property type="term" value="P:actin filament capping"/>
    <property type="evidence" value="ECO:0007669"/>
    <property type="project" value="UniProtKB-KW"/>
</dbReference>
<evidence type="ECO:0000259" key="7">
    <source>
        <dbReference type="PROSITE" id="PS50003"/>
    </source>
</evidence>
<feature type="compositionally biased region" description="Basic residues" evidence="6">
    <location>
        <begin position="2634"/>
        <end position="2647"/>
    </location>
</feature>
<dbReference type="EMBL" id="UYRS01018605">
    <property type="protein sequence ID" value="VDK38231.1"/>
    <property type="molecule type" value="Genomic_DNA"/>
</dbReference>
<evidence type="ECO:0000313" key="10">
    <source>
        <dbReference type="Proteomes" id="UP000282613"/>
    </source>
</evidence>
<dbReference type="PROSITE" id="PS00020">
    <property type="entry name" value="ACTININ_2"/>
    <property type="match status" value="1"/>
</dbReference>
<dbReference type="WBParaSite" id="TASK_0000734901-mRNA-1">
    <property type="protein sequence ID" value="TASK_0000734901-mRNA-1"/>
    <property type="gene ID" value="TASK_0000734901"/>
</dbReference>
<dbReference type="Proteomes" id="UP000282613">
    <property type="component" value="Unassembled WGS sequence"/>
</dbReference>
<dbReference type="PROSITE" id="PS50003">
    <property type="entry name" value="PH_DOMAIN"/>
    <property type="match status" value="1"/>
</dbReference>
<feature type="coiled-coil region" evidence="5">
    <location>
        <begin position="899"/>
        <end position="933"/>
    </location>
</feature>
<dbReference type="SMART" id="SM00233">
    <property type="entry name" value="PH"/>
    <property type="match status" value="1"/>
</dbReference>
<dbReference type="InterPro" id="IPR001605">
    <property type="entry name" value="PH_dom-spectrin-type"/>
</dbReference>
<dbReference type="STRING" id="60517.A0A0R3WA19"/>
<evidence type="ECO:0000256" key="5">
    <source>
        <dbReference type="SAM" id="Coils"/>
    </source>
</evidence>
<keyword evidence="10" id="KW-1185">Reference proteome</keyword>
<dbReference type="PROSITE" id="PS00019">
    <property type="entry name" value="ACTININ_1"/>
    <property type="match status" value="1"/>
</dbReference>
<dbReference type="PROSITE" id="PS50021">
    <property type="entry name" value="CH"/>
    <property type="match status" value="2"/>
</dbReference>
<evidence type="ECO:0000256" key="2">
    <source>
        <dbReference type="ARBA" id="ARBA00022467"/>
    </source>
</evidence>
<feature type="region of interest" description="Disordered" evidence="6">
    <location>
        <begin position="2348"/>
        <end position="2483"/>
    </location>
</feature>
<dbReference type="Pfam" id="PF00307">
    <property type="entry name" value="CH"/>
    <property type="match status" value="2"/>
</dbReference>
<dbReference type="InterPro" id="IPR036872">
    <property type="entry name" value="CH_dom_sf"/>
</dbReference>
<evidence type="ECO:0000313" key="9">
    <source>
        <dbReference type="EMBL" id="VDK38231.1"/>
    </source>
</evidence>
<accession>A0A0R3WA19</accession>
<keyword evidence="4" id="KW-0009">Actin-binding</keyword>
<feature type="compositionally biased region" description="Low complexity" evidence="6">
    <location>
        <begin position="2611"/>
        <end position="2626"/>
    </location>
</feature>
<dbReference type="Pfam" id="PF00435">
    <property type="entry name" value="Spectrin"/>
    <property type="match status" value="4"/>
</dbReference>
<dbReference type="InterPro" id="IPR002017">
    <property type="entry name" value="Spectrin_repeat"/>
</dbReference>
<feature type="domain" description="Calponin-homology (CH)" evidence="8">
    <location>
        <begin position="182"/>
        <end position="287"/>
    </location>
</feature>
<dbReference type="InterPro" id="IPR011993">
    <property type="entry name" value="PH-like_dom_sf"/>
</dbReference>
<dbReference type="FunFam" id="2.30.29.30:FF:000024">
    <property type="entry name" value="Spectrin beta chain"/>
    <property type="match status" value="1"/>
</dbReference>
<dbReference type="Gene3D" id="2.30.29.30">
    <property type="entry name" value="Pleckstrin-homology domain (PH domain)/Phosphotyrosine-binding domain (PTB)"/>
    <property type="match status" value="1"/>
</dbReference>
<dbReference type="SMART" id="SM00033">
    <property type="entry name" value="CH"/>
    <property type="match status" value="2"/>
</dbReference>
<dbReference type="GO" id="GO:0016020">
    <property type="term" value="C:membrane"/>
    <property type="evidence" value="ECO:0007669"/>
    <property type="project" value="UniProtKB-ARBA"/>
</dbReference>
<name>A0A0R3WA19_TAEAS</name>
<organism evidence="11">
    <name type="scientific">Taenia asiatica</name>
    <name type="common">Asian tapeworm</name>
    <dbReference type="NCBI Taxonomy" id="60517"/>
    <lineage>
        <taxon>Eukaryota</taxon>
        <taxon>Metazoa</taxon>
        <taxon>Spiralia</taxon>
        <taxon>Lophotrochozoa</taxon>
        <taxon>Platyhelminthes</taxon>
        <taxon>Cestoda</taxon>
        <taxon>Eucestoda</taxon>
        <taxon>Cyclophyllidea</taxon>
        <taxon>Taeniidae</taxon>
        <taxon>Taenia</taxon>
    </lineage>
</organism>
<dbReference type="SUPFAM" id="SSF50729">
    <property type="entry name" value="PH domain-like"/>
    <property type="match status" value="1"/>
</dbReference>
<keyword evidence="5" id="KW-0175">Coiled coil</keyword>
<sequence>MDTQLARPLHASNFFPQYDVPICTQYALGPYNSSTNGGKLYERTRIKTLAEERERIQKKTFTKWSNTFLLNDQLMIEDLFTDLCDGRILLRLIERVSGYKLPTPTPGRMRIHCLENVEKSLAFLDKLNVHLENIGAHDIVDGNNRIILGLIWTIILRFQVQNISVIEKVRHAGYEDLIGLRRNSTEALLLWCKAKTQAYPNVSVTNFTTSWRDGLAFNALIHKHRPDLIDFASLSPDEPLRNLQIAFTTAERCLGIAKLLDPEDVVVEEPEEKSIITYLVSYYHYFAREKANTVHARRIERVINLLKCFINDVKDYEVSADKLMRWIHESILHMNEASLQGNLESLQHQLVELNQFRNQEKPPHFYEKGELEVAFFVIRNKMLATGMRVYVPPKQLRISEVNRAWEVLEHCEYKLWLNLNDELRRQEMLDQLFLKFEKKCTMRESWLLENQQIVGQELVGSTRYALQIAQKRHEAFEADVFAYEDRIKLIVEIANELRRCQYFQDHIVQSRSQHVTNQWKILLETIKNRRLLIQQRIACRECDTEFDHLMKIAAELKDRIGKISPGTNFEQAQHALVQMEATDNEIKTLCTQVDNLLTKHRGGYGEELEKEWFGVADQIMLLAEEKRREIELVDLQWHLLPEVSRYKNYVLNRMRFIEAMEFKLSYNAANRIHRQVRYIEEDVTKEQSQVNLIEELFGGSIYNHQLHELAALWRLFNEILSSLKSKAVFIGDVLFLNGEFDDAENWIAEKIKIVELEDSSVESSVHLNQKLLEEVEVYLHVIEHINEKAMTLKESCKSFDTLPHDSTETFNAKVLMQSLIKVRNEIERILVEKPESLLHSYLALADKVKKKQASLIDALSIQLFTHNSNQARAWVADKSSLLARLKRADLNAIYEKGVSADLQEEFDFVERRFEGIENQMSDMAEQVANLNRTASNIIDAATIGNFPDAKAMLSQVTGTRNQLNDAWNQLADQVEDCRYRLNLDHAFLNLCQDCFYTNEWIKEKLAVLSRHNWTYIPSVSHFSRLRIVLKSLKSDAKVIRAKVDNIGERITDSYHVSDGLSNERGSWLFKEHDALSGKLSGLDRQLDQCESLMTLHGGHLQSAQSLGEFLQWVFFLKDKNSCISIPSNLEEIRASVCSQEQDLQELLTAEGHLEELLAGYEKVYTLMDTEKPVKESRVNPEQVIEEYAETCDLVRKNIVNLNQSIAIQDLLTELGGLEAAVYQQDAYLNQKFQPESLEAVENALKRHEAFVSSMVACRNRFNALERKSRETLTGDHSIEGRFFAKTNSLRQKLEDNEKRAYELERYLKENFRLQELLNDFADIEDWMSEKLVTLNRVMLTSKRDVSNAYSQVKAVQEEIEASRERAEGIIEAGKQLIDSCPRVSRVVSVSIDNMYVHWEALLKELHKQMLSLEESHRGKLALSIFFEYLLNKTVQDLLRWAEKLLSKVKADIEDATLTTEGLTELQQRLDSHRRDCQSFENYSEMADVIKEHTESLSQQHPDRATDLAAVNTEVDKQLHAVNAALAQREDLLNLHITVTSHLLDLNSELLWVKDKLVQIRQPYNDWTPQDRWSVGKHLLRVQQENRRLMNYIAEVENRGPRVKALCLRVKEAYLGTSEDAAQRVGSFREVLGELEQAWYTVTHLLEVRREELRLAEAIHKFFFDVVNMEAWISERELYLQSICEPTNIEEANRFLRRLNVLHETVKQWSNEVTKTERRANELCAQLSSGVQINGNCVIAPPGAKSAVVNTISRLVEDFERLESSVRDCRKDLVESISLHDLMQDIKDLEVKNFTLKSESSYTTTVKTSEHSVCYRPLSFQLWSSRVTLKTNSGIESRIPKHVANATEFFFARSTGPKDWIAERQKTAKDSDVGTDLEHTFNLKDRFDQFVKCTRREGENRVKTMLLRIDQIIAKGHKNRSEIALAKDGLNEDWADLLEMITTRGQLLKSALTLYRFFSDAQYLEKQIEEFYQYLPEEPTVEMVTDQLTSVGGRSGGIASLLRRQAGVQQRLSHLNSSCAALAATAVALLPTYSGEEEVRLRLRRDCVLSAAQSLAATAEVRARQLEEAQHFHRFFSTAHSLISWFDEAKDKMSQPNGLSRTIHGVERLIAEHRQLYAEMGIKIKQVEECLDVGRAILGIGTHSTTDEAARPATSRLHAVLTAPQGEVRETCVTLATERILIEALWRERWERLGMLLDIRYYMRDAAAAESWLVSREVYLVSVRRNIGETLAETLALLGAHYAFERACASAEERFAALKQLTKMEIHALEWKPEDASRHEKQRRDNIRRAVHEFLPPSDSFTRLPPQPPQPVPSRGQSVAGVGTSKEPGLFEPNPMVTRPMVTQSVRTSFPPPAPFERATGVTRTVPIPQKRTSRASLSAVAVPKSTLVHQEQPPRPLSSSSTTNIFFPRRARVTPPKNPSDEPATSTTPFEEAEEGRTLETTSSTRFVYGSFPSTSANTPPPETHAEVAEPETTLPTSMEEMPRVEGPLIRKWESEAGGMRHSRGRGWTSVYVTLIDGRLTFYRDRRTRREHVGETFHGEAPMDLSGAIAVPALDYTKRPFVFRLRLFTGAEYLFQAVSAEVLQRWIDAINDSASKLTRRESRNTHERAHSLPPSSRHSRASSTASGQVEGPQKRRHSSLRRILKRT</sequence>
<dbReference type="InterPro" id="IPR041681">
    <property type="entry name" value="PH_9"/>
</dbReference>
<protein>
    <submittedName>
        <fullName evidence="11">Spectrin beta chain</fullName>
    </submittedName>
</protein>
<proteinExistence type="inferred from homology"/>
<feature type="domain" description="PH" evidence="7">
    <location>
        <begin position="2482"/>
        <end position="2595"/>
    </location>
</feature>
<comment type="similarity">
    <text evidence="1">Belongs to the spectrin family.</text>
</comment>
<evidence type="ECO:0000313" key="11">
    <source>
        <dbReference type="WBParaSite" id="TASK_0000734901-mRNA-1"/>
    </source>
</evidence>
<dbReference type="InterPro" id="IPR001589">
    <property type="entry name" value="Actinin_actin-bd_CS"/>
</dbReference>
<evidence type="ECO:0000259" key="8">
    <source>
        <dbReference type="PROSITE" id="PS50021"/>
    </source>
</evidence>
<dbReference type="InterPro" id="IPR018159">
    <property type="entry name" value="Spectrin/alpha-actinin"/>
</dbReference>
<feature type="coiled-coil region" evidence="5">
    <location>
        <begin position="1698"/>
        <end position="1725"/>
    </location>
</feature>
<evidence type="ECO:0000256" key="4">
    <source>
        <dbReference type="ARBA" id="ARBA00023203"/>
    </source>
</evidence>
<dbReference type="GO" id="GO:0003779">
    <property type="term" value="F:actin binding"/>
    <property type="evidence" value="ECO:0007669"/>
    <property type="project" value="UniProtKB-KW"/>
</dbReference>
<dbReference type="SUPFAM" id="SSF47576">
    <property type="entry name" value="Calponin-homology domain, CH-domain"/>
    <property type="match status" value="1"/>
</dbReference>
<dbReference type="SUPFAM" id="SSF46966">
    <property type="entry name" value="Spectrin repeat"/>
    <property type="match status" value="10"/>
</dbReference>
<keyword evidence="2" id="KW-0117">Actin capping</keyword>
<dbReference type="Gene3D" id="1.10.418.10">
    <property type="entry name" value="Calponin-like domain"/>
    <property type="match status" value="2"/>
</dbReference>
<reference evidence="11" key="1">
    <citation type="submission" date="2016-04" db="UniProtKB">
        <authorList>
            <consortium name="WormBaseParasite"/>
        </authorList>
    </citation>
    <scope>IDENTIFICATION</scope>
</reference>
<feature type="coiled-coil region" evidence="5">
    <location>
        <begin position="1345"/>
        <end position="1372"/>
    </location>
</feature>
<evidence type="ECO:0000256" key="1">
    <source>
        <dbReference type="ARBA" id="ARBA00006826"/>
    </source>
</evidence>
<dbReference type="GO" id="GO:0005543">
    <property type="term" value="F:phospholipid binding"/>
    <property type="evidence" value="ECO:0007669"/>
    <property type="project" value="InterPro"/>
</dbReference>
<dbReference type="Pfam" id="PF15410">
    <property type="entry name" value="PH_9"/>
    <property type="match status" value="1"/>
</dbReference>
<feature type="domain" description="Calponin-homology (CH)" evidence="8">
    <location>
        <begin position="55"/>
        <end position="159"/>
    </location>
</feature>
<feature type="compositionally biased region" description="Polar residues" evidence="6">
    <location>
        <begin position="2439"/>
        <end position="2458"/>
    </location>
</feature>
<gene>
    <name evidence="9" type="ORF">TASK_LOCUS7350</name>
</gene>
<dbReference type="FunFam" id="1.10.418.10:FF:000001">
    <property type="entry name" value="Actinin alpha 1"/>
    <property type="match status" value="1"/>
</dbReference>
<evidence type="ECO:0000256" key="6">
    <source>
        <dbReference type="SAM" id="MobiDB-lite"/>
    </source>
</evidence>
<keyword evidence="3" id="KW-0677">Repeat</keyword>
<dbReference type="SMART" id="SM00150">
    <property type="entry name" value="SPEC"/>
    <property type="match status" value="11"/>
</dbReference>
<dbReference type="InterPro" id="IPR001715">
    <property type="entry name" value="CH_dom"/>
</dbReference>
<dbReference type="CDD" id="cd00176">
    <property type="entry name" value="SPEC"/>
    <property type="match status" value="6"/>
</dbReference>